<feature type="binding site" evidence="7">
    <location>
        <position position="33"/>
    </location>
    <ligand>
        <name>substrate</name>
    </ligand>
</feature>
<evidence type="ECO:0000313" key="9">
    <source>
        <dbReference type="Proteomes" id="UP000315498"/>
    </source>
</evidence>
<keyword evidence="7" id="KW-0963">Cytoplasm</keyword>
<proteinExistence type="inferred from homology"/>
<keyword evidence="4 7" id="KW-0418">Kinase</keyword>
<gene>
    <name evidence="7" type="primary">aroK</name>
    <name evidence="8" type="ORF">EVA94_00680</name>
</gene>
<comment type="caution">
    <text evidence="7">Lacks conserved residue(s) required for the propagation of feature annotation.</text>
</comment>
<dbReference type="UniPathway" id="UPA00053">
    <property type="reaction ID" value="UER00088"/>
</dbReference>
<evidence type="ECO:0000256" key="7">
    <source>
        <dbReference type="HAMAP-Rule" id="MF_00109"/>
    </source>
</evidence>
<dbReference type="PANTHER" id="PTHR21087:SF16">
    <property type="entry name" value="SHIKIMATE KINASE 1, CHLOROPLASTIC"/>
    <property type="match status" value="1"/>
</dbReference>
<comment type="subcellular location">
    <subcellularLocation>
        <location evidence="7">Cytoplasm</location>
    </subcellularLocation>
</comment>
<dbReference type="GO" id="GO:0005524">
    <property type="term" value="F:ATP binding"/>
    <property type="evidence" value="ECO:0007669"/>
    <property type="project" value="UniProtKB-UniRule"/>
</dbReference>
<dbReference type="HAMAP" id="MF_00109">
    <property type="entry name" value="Shikimate_kinase"/>
    <property type="match status" value="1"/>
</dbReference>
<dbReference type="InterPro" id="IPR031322">
    <property type="entry name" value="Shikimate/glucono_kinase"/>
</dbReference>
<evidence type="ECO:0000256" key="1">
    <source>
        <dbReference type="ARBA" id="ARBA00022605"/>
    </source>
</evidence>
<accession>A0A520MWB5</accession>
<dbReference type="GO" id="GO:0000287">
    <property type="term" value="F:magnesium ion binding"/>
    <property type="evidence" value="ECO:0007669"/>
    <property type="project" value="UniProtKB-UniRule"/>
</dbReference>
<feature type="binding site" evidence="7">
    <location>
        <position position="15"/>
    </location>
    <ligand>
        <name>Mg(2+)</name>
        <dbReference type="ChEBI" id="CHEBI:18420"/>
    </ligand>
</feature>
<dbReference type="InterPro" id="IPR000623">
    <property type="entry name" value="Shikimate_kinase/TSH1"/>
</dbReference>
<protein>
    <recommendedName>
        <fullName evidence="7">Shikimate kinase</fullName>
        <shortName evidence="7">SK</shortName>
        <ecNumber evidence="7">2.7.1.71</ecNumber>
    </recommendedName>
</protein>
<keyword evidence="5 7" id="KW-0067">ATP-binding</keyword>
<dbReference type="InterPro" id="IPR027417">
    <property type="entry name" value="P-loop_NTPase"/>
</dbReference>
<feature type="binding site" evidence="7">
    <location>
        <position position="57"/>
    </location>
    <ligand>
        <name>substrate</name>
    </ligand>
</feature>
<comment type="subunit">
    <text evidence="7">Monomer.</text>
</comment>
<evidence type="ECO:0000256" key="3">
    <source>
        <dbReference type="ARBA" id="ARBA00022741"/>
    </source>
</evidence>
<keyword evidence="1 7" id="KW-0028">Amino-acid biosynthesis</keyword>
<keyword evidence="3 7" id="KW-0547">Nucleotide-binding</keyword>
<dbReference type="EMBL" id="SHBG01000004">
    <property type="protein sequence ID" value="RZO25476.1"/>
    <property type="molecule type" value="Genomic_DNA"/>
</dbReference>
<dbReference type="GO" id="GO:0009423">
    <property type="term" value="P:chorismate biosynthetic process"/>
    <property type="evidence" value="ECO:0007669"/>
    <property type="project" value="UniProtKB-UniRule"/>
</dbReference>
<reference evidence="8 9" key="1">
    <citation type="submission" date="2019-02" db="EMBL/GenBank/DDBJ databases">
        <title>Prokaryotic population dynamics and viral predation in marine succession experiment using metagenomics: the confinement effect.</title>
        <authorList>
            <person name="Haro-Moreno J.M."/>
            <person name="Rodriguez-Valera F."/>
            <person name="Lopez-Perez M."/>
        </authorList>
    </citation>
    <scope>NUCLEOTIDE SEQUENCE [LARGE SCALE GENOMIC DNA]</scope>
    <source>
        <strain evidence="8">MED-G161</strain>
    </source>
</reference>
<comment type="cofactor">
    <cofactor evidence="7">
        <name>Mg(2+)</name>
        <dbReference type="ChEBI" id="CHEBI:18420"/>
    </cofactor>
    <text evidence="7">Binds 1 Mg(2+) ion per subunit.</text>
</comment>
<dbReference type="EC" id="2.7.1.71" evidence="7"/>
<dbReference type="Pfam" id="PF01202">
    <property type="entry name" value="SKI"/>
    <property type="match status" value="1"/>
</dbReference>
<keyword evidence="7" id="KW-0479">Metal-binding</keyword>
<name>A0A520MWB5_9GAMM</name>
<evidence type="ECO:0000313" key="8">
    <source>
        <dbReference type="EMBL" id="RZO25476.1"/>
    </source>
</evidence>
<dbReference type="Gene3D" id="3.40.50.300">
    <property type="entry name" value="P-loop containing nucleotide triphosphate hydrolases"/>
    <property type="match status" value="1"/>
</dbReference>
<dbReference type="PRINTS" id="PR01100">
    <property type="entry name" value="SHIKIMTKNASE"/>
</dbReference>
<keyword evidence="6 7" id="KW-0057">Aromatic amino acid biosynthesis</keyword>
<comment type="pathway">
    <text evidence="7">Metabolic intermediate biosynthesis; chorismate biosynthesis; chorismate from D-erythrose 4-phosphate and phosphoenolpyruvate: step 5/7.</text>
</comment>
<dbReference type="CDD" id="cd00464">
    <property type="entry name" value="SK"/>
    <property type="match status" value="1"/>
</dbReference>
<evidence type="ECO:0000256" key="6">
    <source>
        <dbReference type="ARBA" id="ARBA00023141"/>
    </source>
</evidence>
<comment type="function">
    <text evidence="7">Catalyzes the specific phosphorylation of the 3-hydroxyl group of shikimic acid using ATP as a cosubstrate.</text>
</comment>
<dbReference type="AlphaFoldDB" id="A0A520MWB5"/>
<sequence>MFNISFIGMPGCGKSTLGNAISKKLNLSFVDTDLLIEKKFEMTLEDVKNKFGYQFVRSSEEEMILSLDASTQIISTGGSAIYSDLSMKHLKSFSKIIYINTSLETIIERIDLGQERGLAVPDGVSISDVYSERKPLYERFAQNTIDGSLPVDALLKLTQEMLNG</sequence>
<feature type="binding site" evidence="7">
    <location>
        <position position="133"/>
    </location>
    <ligand>
        <name>substrate</name>
    </ligand>
</feature>
<dbReference type="GO" id="GO:0005829">
    <property type="term" value="C:cytosol"/>
    <property type="evidence" value="ECO:0007669"/>
    <property type="project" value="TreeGrafter"/>
</dbReference>
<organism evidence="8 9">
    <name type="scientific">SAR86 cluster bacterium</name>
    <dbReference type="NCBI Taxonomy" id="2030880"/>
    <lineage>
        <taxon>Bacteria</taxon>
        <taxon>Pseudomonadati</taxon>
        <taxon>Pseudomonadota</taxon>
        <taxon>Gammaproteobacteria</taxon>
        <taxon>SAR86 cluster</taxon>
    </lineage>
</organism>
<comment type="similarity">
    <text evidence="7">Belongs to the shikimate kinase family.</text>
</comment>
<evidence type="ECO:0000256" key="4">
    <source>
        <dbReference type="ARBA" id="ARBA00022777"/>
    </source>
</evidence>
<feature type="binding site" evidence="7">
    <location>
        <position position="116"/>
    </location>
    <ligand>
        <name>ATP</name>
        <dbReference type="ChEBI" id="CHEBI:30616"/>
    </ligand>
</feature>
<dbReference type="PANTHER" id="PTHR21087">
    <property type="entry name" value="SHIKIMATE KINASE"/>
    <property type="match status" value="1"/>
</dbReference>
<comment type="caution">
    <text evidence="8">The sequence shown here is derived from an EMBL/GenBank/DDBJ whole genome shotgun (WGS) entry which is preliminary data.</text>
</comment>
<dbReference type="SUPFAM" id="SSF52540">
    <property type="entry name" value="P-loop containing nucleoside triphosphate hydrolases"/>
    <property type="match status" value="1"/>
</dbReference>
<dbReference type="GO" id="GO:0004765">
    <property type="term" value="F:shikimate kinase activity"/>
    <property type="evidence" value="ECO:0007669"/>
    <property type="project" value="UniProtKB-UniRule"/>
</dbReference>
<evidence type="ECO:0000256" key="5">
    <source>
        <dbReference type="ARBA" id="ARBA00022840"/>
    </source>
</evidence>
<dbReference type="GO" id="GO:0009073">
    <property type="term" value="P:aromatic amino acid family biosynthetic process"/>
    <property type="evidence" value="ECO:0007669"/>
    <property type="project" value="UniProtKB-KW"/>
</dbReference>
<dbReference type="GO" id="GO:0008652">
    <property type="term" value="P:amino acid biosynthetic process"/>
    <property type="evidence" value="ECO:0007669"/>
    <property type="project" value="UniProtKB-KW"/>
</dbReference>
<evidence type="ECO:0000256" key="2">
    <source>
        <dbReference type="ARBA" id="ARBA00022679"/>
    </source>
</evidence>
<keyword evidence="2 7" id="KW-0808">Transferase</keyword>
<keyword evidence="7" id="KW-0460">Magnesium</keyword>
<dbReference type="Proteomes" id="UP000315498">
    <property type="component" value="Unassembled WGS sequence"/>
</dbReference>
<comment type="catalytic activity">
    <reaction evidence="7">
        <text>shikimate + ATP = 3-phosphoshikimate + ADP + H(+)</text>
        <dbReference type="Rhea" id="RHEA:13121"/>
        <dbReference type="ChEBI" id="CHEBI:15378"/>
        <dbReference type="ChEBI" id="CHEBI:30616"/>
        <dbReference type="ChEBI" id="CHEBI:36208"/>
        <dbReference type="ChEBI" id="CHEBI:145989"/>
        <dbReference type="ChEBI" id="CHEBI:456216"/>
        <dbReference type="EC" id="2.7.1.71"/>
    </reaction>
</comment>
<feature type="binding site" evidence="7">
    <location>
        <begin position="11"/>
        <end position="16"/>
    </location>
    <ligand>
        <name>ATP</name>
        <dbReference type="ChEBI" id="CHEBI:30616"/>
    </ligand>
</feature>
<feature type="binding site" evidence="7">
    <location>
        <position position="78"/>
    </location>
    <ligand>
        <name>substrate</name>
    </ligand>
</feature>